<accession>A0A369YHU2</accession>
<name>A0A369YHU2_9PAST</name>
<dbReference type="AlphaFoldDB" id="A0A369YHU2"/>
<gene>
    <name evidence="2" type="ORF">DPV93_10690</name>
</gene>
<evidence type="ECO:0000313" key="3">
    <source>
        <dbReference type="Proteomes" id="UP000253872"/>
    </source>
</evidence>
<comment type="caution">
    <text evidence="2">The sequence shown here is derived from an EMBL/GenBank/DDBJ whole genome shotgun (WGS) entry which is preliminary data.</text>
</comment>
<reference evidence="2 3" key="1">
    <citation type="submission" date="2018-05" db="EMBL/GenBank/DDBJ databases">
        <title>Draft Genome Sequences for a Diverse set of 7 Haemophilus Species.</title>
        <authorList>
            <person name="Nichols M."/>
            <person name="Topaz N."/>
            <person name="Wang X."/>
            <person name="Wang X."/>
            <person name="Boxrud D."/>
        </authorList>
    </citation>
    <scope>NUCLEOTIDE SEQUENCE [LARGE SCALE GENOMIC DNA]</scope>
    <source>
        <strain evidence="2 3">C2002001239</strain>
    </source>
</reference>
<feature type="transmembrane region" description="Helical" evidence="1">
    <location>
        <begin position="169"/>
        <end position="196"/>
    </location>
</feature>
<evidence type="ECO:0000313" key="2">
    <source>
        <dbReference type="EMBL" id="RDE69762.1"/>
    </source>
</evidence>
<dbReference type="RefSeq" id="WP_007523341.1">
    <property type="nucleotide sequence ID" value="NZ_QEPN01000013.1"/>
</dbReference>
<evidence type="ECO:0008006" key="4">
    <source>
        <dbReference type="Google" id="ProtNLM"/>
    </source>
</evidence>
<proteinExistence type="predicted"/>
<keyword evidence="1" id="KW-0812">Transmembrane</keyword>
<dbReference type="STRING" id="1035839.GCA_000238795_01945"/>
<evidence type="ECO:0000256" key="1">
    <source>
        <dbReference type="SAM" id="Phobius"/>
    </source>
</evidence>
<keyword evidence="1" id="KW-0472">Membrane</keyword>
<keyword evidence="1" id="KW-1133">Transmembrane helix</keyword>
<organism evidence="2 3">
    <name type="scientific">Haemophilus sputorum</name>
    <dbReference type="NCBI Taxonomy" id="1078480"/>
    <lineage>
        <taxon>Bacteria</taxon>
        <taxon>Pseudomonadati</taxon>
        <taxon>Pseudomonadota</taxon>
        <taxon>Gammaproteobacteria</taxon>
        <taxon>Pasteurellales</taxon>
        <taxon>Pasteurellaceae</taxon>
        <taxon>Haemophilus</taxon>
    </lineage>
</organism>
<dbReference type="EMBL" id="QEPN01000013">
    <property type="protein sequence ID" value="RDE69762.1"/>
    <property type="molecule type" value="Genomic_DNA"/>
</dbReference>
<dbReference type="Proteomes" id="UP000253872">
    <property type="component" value="Unassembled WGS sequence"/>
</dbReference>
<protein>
    <recommendedName>
        <fullName evidence="4">Lipoprotein</fullName>
    </recommendedName>
</protein>
<sequence>MKKLFLLLSTLFLLASCTRDYLQLSEEKVGSKPETIRSFFIANDKLYAIGEQNSYEFKDRDTAILIATLQGPRMKLFKSAEILSLHQNIENNKVYSEIILDFNKPEPTPFSSKSSFYLEGQTIKLQNQNEILAKKSLTKPLTTELVEYRITRTTKRKFSKQDTKEGATIGALMTGAAVGAVLFIPVAIIAAPFGLLTGNEN</sequence>
<dbReference type="PROSITE" id="PS51257">
    <property type="entry name" value="PROKAR_LIPOPROTEIN"/>
    <property type="match status" value="1"/>
</dbReference>